<organism evidence="13 14">
    <name type="scientific">Sphaerisporangium album</name>
    <dbReference type="NCBI Taxonomy" id="509200"/>
    <lineage>
        <taxon>Bacteria</taxon>
        <taxon>Bacillati</taxon>
        <taxon>Actinomycetota</taxon>
        <taxon>Actinomycetes</taxon>
        <taxon>Streptosporangiales</taxon>
        <taxon>Streptosporangiaceae</taxon>
        <taxon>Sphaerisporangium</taxon>
    </lineage>
</organism>
<feature type="transmembrane region" description="Helical" evidence="12">
    <location>
        <begin position="209"/>
        <end position="230"/>
    </location>
</feature>
<feature type="transmembrane region" description="Helical" evidence="12">
    <location>
        <begin position="341"/>
        <end position="366"/>
    </location>
</feature>
<dbReference type="GO" id="GO:0016682">
    <property type="term" value="F:oxidoreductase activity, acting on diphenols and related substances as donors, oxygen as acceptor"/>
    <property type="evidence" value="ECO:0007669"/>
    <property type="project" value="TreeGrafter"/>
</dbReference>
<feature type="transmembrane region" description="Helical" evidence="12">
    <location>
        <begin position="378"/>
        <end position="398"/>
    </location>
</feature>
<keyword evidence="5 12" id="KW-0349">Heme</keyword>
<evidence type="ECO:0000313" key="14">
    <source>
        <dbReference type="Proteomes" id="UP000253094"/>
    </source>
</evidence>
<evidence type="ECO:0000256" key="2">
    <source>
        <dbReference type="ARBA" id="ARBA00009819"/>
    </source>
</evidence>
<feature type="transmembrane region" description="Helical" evidence="12">
    <location>
        <begin position="242"/>
        <end position="261"/>
    </location>
</feature>
<evidence type="ECO:0000313" key="13">
    <source>
        <dbReference type="EMBL" id="RCG24053.1"/>
    </source>
</evidence>
<dbReference type="EMBL" id="QOIL01000025">
    <property type="protein sequence ID" value="RCG24053.1"/>
    <property type="molecule type" value="Genomic_DNA"/>
</dbReference>
<dbReference type="PANTHER" id="PTHR30365:SF14">
    <property type="entry name" value="CYTOCHROME BD MENAQUINOL OXIDASE SUBUNIT I-RELATED"/>
    <property type="match status" value="1"/>
</dbReference>
<sequence>MAGSAASPGGPEILGNAAAAPGLAGPASPQDLLAARTQMALSLGWHIVLACLGVGMPALILLVEWRAIRTGDDAYMRLARQWATAIGVLFAAGAVSGTILSFELGLLWPAMMGVYGQVIGLPFAAEGVAFFVEAIFLGIYLYSWNRVPPKAHLLTGLPVLIAGTASAFLVVCANAWMNTPRGFTGTGSVVRDVSPWRAMFNPAVPHETLHMIVAAFMVSGFLVAGVYAAGMLRGRTDRHHRLGFLVPFTLAAAFTPVQVVVGDWAGKEIARLQPAKLAAAEALFQTRAGAPLSIGGIVSGDRLHYSIEVPKALSFLAHGSFDAVVQGLDRVPRPDRAPVGIVHLAFDLMVAMGFGLLLLSAWLAWSWWRRRETPRSPWFLRLAALSGVAAVIAVEAGWTVTEVGRQPWTVYGHMRTSDAVNPAPGLWNGFVIVTLVYLVLTVVTLYVLRLLRRAGRPIAPQEPERAPAPEPR</sequence>
<comment type="subcellular location">
    <subcellularLocation>
        <location evidence="1">Cell membrane</location>
        <topology evidence="1">Multi-pass membrane protein</topology>
    </subcellularLocation>
</comment>
<keyword evidence="10 12" id="KW-0408">Iron</keyword>
<name>A0A367F148_9ACTN</name>
<feature type="transmembrane region" description="Helical" evidence="12">
    <location>
        <begin position="426"/>
        <end position="448"/>
    </location>
</feature>
<gene>
    <name evidence="13" type="ORF">DQ384_33590</name>
</gene>
<keyword evidence="4 12" id="KW-1003">Cell membrane</keyword>
<feature type="transmembrane region" description="Helical" evidence="12">
    <location>
        <begin position="82"/>
        <end position="102"/>
    </location>
</feature>
<proteinExistence type="inferred from homology"/>
<keyword evidence="6 12" id="KW-0812">Transmembrane</keyword>
<keyword evidence="8 12" id="KW-0249">Electron transport</keyword>
<keyword evidence="11 12" id="KW-0472">Membrane</keyword>
<evidence type="ECO:0000256" key="12">
    <source>
        <dbReference type="PIRNR" id="PIRNR006446"/>
    </source>
</evidence>
<dbReference type="PANTHER" id="PTHR30365">
    <property type="entry name" value="CYTOCHROME D UBIQUINOL OXIDASE"/>
    <property type="match status" value="1"/>
</dbReference>
<feature type="transmembrane region" description="Helical" evidence="12">
    <location>
        <begin position="153"/>
        <end position="177"/>
    </location>
</feature>
<protein>
    <submittedName>
        <fullName evidence="13">Cytochrome ubiquinol oxidase subunit I</fullName>
    </submittedName>
</protein>
<comment type="similarity">
    <text evidence="2 12">Belongs to the cytochrome ubiquinol oxidase subunit 1 family.</text>
</comment>
<dbReference type="Proteomes" id="UP000253094">
    <property type="component" value="Unassembled WGS sequence"/>
</dbReference>
<dbReference type="OrthoDB" id="9807042at2"/>
<evidence type="ECO:0000256" key="1">
    <source>
        <dbReference type="ARBA" id="ARBA00004651"/>
    </source>
</evidence>
<dbReference type="GO" id="GO:0005886">
    <property type="term" value="C:plasma membrane"/>
    <property type="evidence" value="ECO:0007669"/>
    <property type="project" value="UniProtKB-SubCell"/>
</dbReference>
<evidence type="ECO:0000256" key="5">
    <source>
        <dbReference type="ARBA" id="ARBA00022617"/>
    </source>
</evidence>
<evidence type="ECO:0000256" key="4">
    <source>
        <dbReference type="ARBA" id="ARBA00022475"/>
    </source>
</evidence>
<evidence type="ECO:0000256" key="11">
    <source>
        <dbReference type="ARBA" id="ARBA00023136"/>
    </source>
</evidence>
<keyword evidence="3 12" id="KW-0813">Transport</keyword>
<keyword evidence="14" id="KW-1185">Reference proteome</keyword>
<dbReference type="PIRSF" id="PIRSF006446">
    <property type="entry name" value="Cyt_quinol_oxidase_1"/>
    <property type="match status" value="1"/>
</dbReference>
<evidence type="ECO:0000256" key="10">
    <source>
        <dbReference type="ARBA" id="ARBA00023004"/>
    </source>
</evidence>
<dbReference type="GO" id="GO:0009055">
    <property type="term" value="F:electron transfer activity"/>
    <property type="evidence" value="ECO:0007669"/>
    <property type="project" value="UniProtKB-UniRule"/>
</dbReference>
<evidence type="ECO:0000256" key="9">
    <source>
        <dbReference type="ARBA" id="ARBA00022989"/>
    </source>
</evidence>
<dbReference type="GO" id="GO:0070069">
    <property type="term" value="C:cytochrome complex"/>
    <property type="evidence" value="ECO:0007669"/>
    <property type="project" value="UniProtKB-UniRule"/>
</dbReference>
<dbReference type="GO" id="GO:0046872">
    <property type="term" value="F:metal ion binding"/>
    <property type="evidence" value="ECO:0007669"/>
    <property type="project" value="UniProtKB-UniRule"/>
</dbReference>
<accession>A0A367F148</accession>
<dbReference type="Pfam" id="PF01654">
    <property type="entry name" value="Cyt_bd_oxida_I"/>
    <property type="match status" value="1"/>
</dbReference>
<feature type="transmembrane region" description="Helical" evidence="12">
    <location>
        <begin position="43"/>
        <end position="62"/>
    </location>
</feature>
<evidence type="ECO:0000256" key="8">
    <source>
        <dbReference type="ARBA" id="ARBA00022982"/>
    </source>
</evidence>
<evidence type="ECO:0000256" key="6">
    <source>
        <dbReference type="ARBA" id="ARBA00022692"/>
    </source>
</evidence>
<keyword evidence="9 12" id="KW-1133">Transmembrane helix</keyword>
<comment type="caution">
    <text evidence="13">The sequence shown here is derived from an EMBL/GenBank/DDBJ whole genome shotgun (WGS) entry which is preliminary data.</text>
</comment>
<reference evidence="13 14" key="1">
    <citation type="submission" date="2018-06" db="EMBL/GenBank/DDBJ databases">
        <title>Sphaerisporangium craniellae sp. nov., isolated from a marine sponge in the South China Sea.</title>
        <authorList>
            <person name="Li L."/>
        </authorList>
    </citation>
    <scope>NUCLEOTIDE SEQUENCE [LARGE SCALE GENOMIC DNA]</scope>
    <source>
        <strain evidence="13 14">CCTCC AA 208026</strain>
    </source>
</reference>
<evidence type="ECO:0000256" key="3">
    <source>
        <dbReference type="ARBA" id="ARBA00022448"/>
    </source>
</evidence>
<feature type="transmembrane region" description="Helical" evidence="12">
    <location>
        <begin position="114"/>
        <end position="141"/>
    </location>
</feature>
<keyword evidence="7 12" id="KW-0479">Metal-binding</keyword>
<dbReference type="GO" id="GO:0019646">
    <property type="term" value="P:aerobic electron transport chain"/>
    <property type="evidence" value="ECO:0007669"/>
    <property type="project" value="InterPro"/>
</dbReference>
<evidence type="ECO:0000256" key="7">
    <source>
        <dbReference type="ARBA" id="ARBA00022723"/>
    </source>
</evidence>
<dbReference type="InterPro" id="IPR002585">
    <property type="entry name" value="Cyt-d_ubiquinol_oxidase_su_1"/>
</dbReference>
<dbReference type="AlphaFoldDB" id="A0A367F148"/>
<dbReference type="GO" id="GO:0020037">
    <property type="term" value="F:heme binding"/>
    <property type="evidence" value="ECO:0007669"/>
    <property type="project" value="TreeGrafter"/>
</dbReference>